<evidence type="ECO:0000256" key="7">
    <source>
        <dbReference type="ARBA" id="ARBA00034695"/>
    </source>
</evidence>
<dbReference type="InterPro" id="IPR040424">
    <property type="entry name" value="Smn1"/>
</dbReference>
<dbReference type="Gene3D" id="2.30.30.140">
    <property type="match status" value="1"/>
</dbReference>
<dbReference type="CDD" id="cd22852">
    <property type="entry name" value="SMN_C"/>
    <property type="match status" value="1"/>
</dbReference>
<evidence type="ECO:0000256" key="6">
    <source>
        <dbReference type="ARBA" id="ARBA00023242"/>
    </source>
</evidence>
<evidence type="ECO:0000256" key="3">
    <source>
        <dbReference type="ARBA" id="ARBA00005371"/>
    </source>
</evidence>
<comment type="subcellular location">
    <subcellularLocation>
        <location evidence="1">Cytoplasm</location>
        <location evidence="1">Myofibril</location>
        <location evidence="1">Sarcomere</location>
        <location evidence="1">Z line</location>
    </subcellularLocation>
    <subcellularLocation>
        <location evidence="2">Nucleus</location>
        <location evidence="2">Cajal body</location>
    </subcellularLocation>
    <subcellularLocation>
        <location evidence="7">Nucleus</location>
        <location evidence="7">Gem</location>
    </subcellularLocation>
</comment>
<proteinExistence type="inferred from homology"/>
<accession>A0A1B6GDP8</accession>
<dbReference type="SMART" id="SM00333">
    <property type="entry name" value="TUDOR"/>
    <property type="match status" value="1"/>
</dbReference>
<dbReference type="GO" id="GO:0006397">
    <property type="term" value="P:mRNA processing"/>
    <property type="evidence" value="ECO:0007669"/>
    <property type="project" value="UniProtKB-KW"/>
</dbReference>
<dbReference type="GO" id="GO:0003723">
    <property type="term" value="F:RNA binding"/>
    <property type="evidence" value="ECO:0007669"/>
    <property type="project" value="InterPro"/>
</dbReference>
<comment type="similarity">
    <text evidence="3">Belongs to the SMN family.</text>
</comment>
<dbReference type="InterPro" id="IPR049481">
    <property type="entry name" value="SMN_G2-BD"/>
</dbReference>
<dbReference type="GO" id="GO:0008380">
    <property type="term" value="P:RNA splicing"/>
    <property type="evidence" value="ECO:0007669"/>
    <property type="project" value="UniProtKB-KW"/>
</dbReference>
<feature type="region of interest" description="Disordered" evidence="8">
    <location>
        <begin position="61"/>
        <end position="87"/>
    </location>
</feature>
<dbReference type="GO" id="GO:0015030">
    <property type="term" value="C:Cajal body"/>
    <property type="evidence" value="ECO:0007669"/>
    <property type="project" value="UniProtKB-SubCell"/>
</dbReference>
<evidence type="ECO:0000256" key="8">
    <source>
        <dbReference type="SAM" id="MobiDB-lite"/>
    </source>
</evidence>
<feature type="compositionally biased region" description="Pro residues" evidence="8">
    <location>
        <begin position="216"/>
        <end position="226"/>
    </location>
</feature>
<dbReference type="InterPro" id="IPR002999">
    <property type="entry name" value="Tudor"/>
</dbReference>
<protein>
    <recommendedName>
        <fullName evidence="9">Tudor domain-containing protein</fullName>
    </recommendedName>
</protein>
<evidence type="ECO:0000256" key="2">
    <source>
        <dbReference type="ARBA" id="ARBA00004408"/>
    </source>
</evidence>
<keyword evidence="4" id="KW-0507">mRNA processing</keyword>
<dbReference type="PROSITE" id="PS50304">
    <property type="entry name" value="TUDOR"/>
    <property type="match status" value="1"/>
</dbReference>
<name>A0A1B6GDP8_9HEMI</name>
<dbReference type="GO" id="GO:0097504">
    <property type="term" value="C:Gemini of Cajal bodies"/>
    <property type="evidence" value="ECO:0007669"/>
    <property type="project" value="UniProtKB-SubCell"/>
</dbReference>
<dbReference type="Pfam" id="PF20636">
    <property type="entry name" value="SMN_G2-BD"/>
    <property type="match status" value="1"/>
</dbReference>
<evidence type="ECO:0000256" key="5">
    <source>
        <dbReference type="ARBA" id="ARBA00023187"/>
    </source>
</evidence>
<dbReference type="Pfam" id="PF06003">
    <property type="entry name" value="SMN_Tudor"/>
    <property type="match status" value="1"/>
</dbReference>
<feature type="domain" description="Tudor" evidence="9">
    <location>
        <begin position="92"/>
        <end position="151"/>
    </location>
</feature>
<evidence type="ECO:0000313" key="10">
    <source>
        <dbReference type="EMBL" id="JAS60575.1"/>
    </source>
</evidence>
<evidence type="ECO:0000256" key="1">
    <source>
        <dbReference type="ARBA" id="ARBA00004216"/>
    </source>
</evidence>
<feature type="compositionally biased region" description="Basic residues" evidence="8">
    <location>
        <begin position="74"/>
        <end position="84"/>
    </location>
</feature>
<dbReference type="AlphaFoldDB" id="A0A1B6GDP8"/>
<dbReference type="PANTHER" id="PTHR39267">
    <property type="entry name" value="SURVIVAL MOTOR NEURON-LIKE PROTEIN 1"/>
    <property type="match status" value="1"/>
</dbReference>
<evidence type="ECO:0000256" key="4">
    <source>
        <dbReference type="ARBA" id="ARBA00022664"/>
    </source>
</evidence>
<gene>
    <name evidence="10" type="ORF">g.11200</name>
</gene>
<reference evidence="10" key="1">
    <citation type="submission" date="2015-11" db="EMBL/GenBank/DDBJ databases">
        <title>De novo transcriptome assembly of four potential Pierce s Disease insect vectors from Arizona vineyards.</title>
        <authorList>
            <person name="Tassone E.E."/>
        </authorList>
    </citation>
    <scope>NUCLEOTIDE SEQUENCE</scope>
</reference>
<feature type="region of interest" description="Disordered" evidence="8">
    <location>
        <begin position="183"/>
        <end position="246"/>
    </location>
</feature>
<dbReference type="EMBL" id="GECZ01009194">
    <property type="protein sequence ID" value="JAS60575.1"/>
    <property type="molecule type" value="Transcribed_RNA"/>
</dbReference>
<dbReference type="SUPFAM" id="SSF63748">
    <property type="entry name" value="Tudor/PWWP/MBT"/>
    <property type="match status" value="1"/>
</dbReference>
<evidence type="ECO:0000259" key="9">
    <source>
        <dbReference type="PROSITE" id="PS50304"/>
    </source>
</evidence>
<dbReference type="InterPro" id="IPR010304">
    <property type="entry name" value="SMN_Tudor"/>
</dbReference>
<sequence length="277" mass="31042">MAKMKAEAGSEEANLFIHKQEESDDDDVWDDAQLVKAYDRAIYKAKQQILDKIQKEMSLTEADIQDVLGDPPTPKKRKKRKAKSKAGGDYPMWKVGSACRAIWSEDGEEYECEIVGMIDGNWCTVRFIGYNNEEEVLLRELTPSFGKSVIELQIATAKCYHAALEEQELDTEEPDAAQQDVLEEGEVTSSDESCGPSKPEFKSVPPRRRPMIFPHQSPPPAPPMPPGAFSRVPDPMAGGSIPLPRTGDDVLNAMLQSWYVCGYYTGYYQRDSKDNPK</sequence>
<keyword evidence="5" id="KW-0508">mRNA splicing</keyword>
<dbReference type="GO" id="GO:0030018">
    <property type="term" value="C:Z disc"/>
    <property type="evidence" value="ECO:0007669"/>
    <property type="project" value="UniProtKB-SubCell"/>
</dbReference>
<dbReference type="InterPro" id="IPR047313">
    <property type="entry name" value="SMN_C"/>
</dbReference>
<organism evidence="10">
    <name type="scientific">Cuerna arida</name>
    <dbReference type="NCBI Taxonomy" id="1464854"/>
    <lineage>
        <taxon>Eukaryota</taxon>
        <taxon>Metazoa</taxon>
        <taxon>Ecdysozoa</taxon>
        <taxon>Arthropoda</taxon>
        <taxon>Hexapoda</taxon>
        <taxon>Insecta</taxon>
        <taxon>Pterygota</taxon>
        <taxon>Neoptera</taxon>
        <taxon>Paraneoptera</taxon>
        <taxon>Hemiptera</taxon>
        <taxon>Auchenorrhyncha</taxon>
        <taxon>Membracoidea</taxon>
        <taxon>Cicadellidae</taxon>
        <taxon>Cicadellinae</taxon>
        <taxon>Proconiini</taxon>
        <taxon>Cuerna</taxon>
    </lineage>
</organism>
<keyword evidence="6" id="KW-0539">Nucleus</keyword>
<dbReference type="PANTHER" id="PTHR39267:SF1">
    <property type="entry name" value="SURVIVAL MOTOR NEURON PROTEIN"/>
    <property type="match status" value="1"/>
</dbReference>
<feature type="region of interest" description="Disordered" evidence="8">
    <location>
        <begin position="1"/>
        <end position="22"/>
    </location>
</feature>